<evidence type="ECO:0000256" key="3">
    <source>
        <dbReference type="ARBA" id="ARBA00022729"/>
    </source>
</evidence>
<keyword evidence="7" id="KW-0121">Carboxypeptidase</keyword>
<keyword evidence="4" id="KW-0378">Hydrolase</keyword>
<keyword evidence="2" id="KW-0645">Protease</keyword>
<reference evidence="7" key="1">
    <citation type="journal article" date="2020" name="Stud. Mycol.">
        <title>101 Dothideomycetes genomes: a test case for predicting lifestyles and emergence of pathogens.</title>
        <authorList>
            <person name="Haridas S."/>
            <person name="Albert R."/>
            <person name="Binder M."/>
            <person name="Bloem J."/>
            <person name="Labutti K."/>
            <person name="Salamov A."/>
            <person name="Andreopoulos B."/>
            <person name="Baker S."/>
            <person name="Barry K."/>
            <person name="Bills G."/>
            <person name="Bluhm B."/>
            <person name="Cannon C."/>
            <person name="Castanera R."/>
            <person name="Culley D."/>
            <person name="Daum C."/>
            <person name="Ezra D."/>
            <person name="Gonzalez J."/>
            <person name="Henrissat B."/>
            <person name="Kuo A."/>
            <person name="Liang C."/>
            <person name="Lipzen A."/>
            <person name="Lutzoni F."/>
            <person name="Magnuson J."/>
            <person name="Mondo S."/>
            <person name="Nolan M."/>
            <person name="Ohm R."/>
            <person name="Pangilinan J."/>
            <person name="Park H.-J."/>
            <person name="Ramirez L."/>
            <person name="Alfaro M."/>
            <person name="Sun H."/>
            <person name="Tritt A."/>
            <person name="Yoshinaga Y."/>
            <person name="Zwiers L.-H."/>
            <person name="Turgeon B."/>
            <person name="Goodwin S."/>
            <person name="Spatafora J."/>
            <person name="Crous P."/>
            <person name="Grigoriev I."/>
        </authorList>
    </citation>
    <scope>NUCLEOTIDE SEQUENCE</scope>
    <source>
        <strain evidence="7">CBS 130266</strain>
    </source>
</reference>
<keyword evidence="8" id="KW-1185">Reference proteome</keyword>
<dbReference type="PANTHER" id="PTHR11010:SF117">
    <property type="entry name" value="SERINE PROTEASE 16"/>
    <property type="match status" value="1"/>
</dbReference>
<feature type="chain" id="PRO_5040249011" evidence="6">
    <location>
        <begin position="21"/>
        <end position="554"/>
    </location>
</feature>
<evidence type="ECO:0000256" key="2">
    <source>
        <dbReference type="ARBA" id="ARBA00022670"/>
    </source>
</evidence>
<dbReference type="GO" id="GO:0070008">
    <property type="term" value="F:serine-type exopeptidase activity"/>
    <property type="evidence" value="ECO:0007669"/>
    <property type="project" value="InterPro"/>
</dbReference>
<dbReference type="Proteomes" id="UP000800235">
    <property type="component" value="Unassembled WGS sequence"/>
</dbReference>
<feature type="signal peptide" evidence="6">
    <location>
        <begin position="1"/>
        <end position="20"/>
    </location>
</feature>
<dbReference type="InterPro" id="IPR008758">
    <property type="entry name" value="Peptidase_S28"/>
</dbReference>
<protein>
    <submittedName>
        <fullName evidence="7">Extracelular serine carboxypeptidase</fullName>
    </submittedName>
</protein>
<dbReference type="EMBL" id="MU007133">
    <property type="protein sequence ID" value="KAF2417997.1"/>
    <property type="molecule type" value="Genomic_DNA"/>
</dbReference>
<proteinExistence type="inferred from homology"/>
<dbReference type="GO" id="GO:0006508">
    <property type="term" value="P:proteolysis"/>
    <property type="evidence" value="ECO:0007669"/>
    <property type="project" value="UniProtKB-KW"/>
</dbReference>
<dbReference type="PANTHER" id="PTHR11010">
    <property type="entry name" value="PROTEASE S28 PRO-X CARBOXYPEPTIDASE-RELATED"/>
    <property type="match status" value="1"/>
</dbReference>
<keyword evidence="5" id="KW-0325">Glycoprotein</keyword>
<dbReference type="GO" id="GO:0008239">
    <property type="term" value="F:dipeptidyl-peptidase activity"/>
    <property type="evidence" value="ECO:0007669"/>
    <property type="project" value="TreeGrafter"/>
</dbReference>
<evidence type="ECO:0000256" key="5">
    <source>
        <dbReference type="ARBA" id="ARBA00023180"/>
    </source>
</evidence>
<dbReference type="AlphaFoldDB" id="A0A9P4TSP4"/>
<dbReference type="GO" id="GO:0004180">
    <property type="term" value="F:carboxypeptidase activity"/>
    <property type="evidence" value="ECO:0007669"/>
    <property type="project" value="UniProtKB-KW"/>
</dbReference>
<evidence type="ECO:0000256" key="1">
    <source>
        <dbReference type="ARBA" id="ARBA00011079"/>
    </source>
</evidence>
<comment type="similarity">
    <text evidence="1">Belongs to the peptidase S28 family.</text>
</comment>
<accession>A0A9P4TSP4</accession>
<sequence length="554" mass="62235">MMMLLTRMGLVAIVAGSVLGNMMSPHILKRAEHQLSRRDANPLTLLYKAHNFSVPVDHFHNEEKYEPHSEEKFPIRYWYDATYYKPGGPVIALSSGETSGEDRLPFLQKGIVNILAKATNGIGVILEHRYYGTSFPVPDLSVKNLRFLTTEQALADTAYLAENIVFEGLEDYDLTASDVPWIVYGGSYAGAFVAFLRVLYPDTFWGAISSSGVPEAIIDYWKYWEPIRQLGPQECIHTTQDFVEVLDGIVIGHKNDTERITKLKATFGLPNITETTDFVAALANYGIGAWQGRNWDPAVSDTTFERYCGNITNTTLIYPRTSTLRSSVESLIGAAGQEPSQELTTKILNWIGFTNTTLVNSCAAKNQTQDQCYSSNNQTYYDQQDYASQSWRSWAYQYCTEWGYYQTGSGVPSDIRPLLSRTIDVPYGSIVCRLAFNITTPPDISVINRYGGLGINYTRLAFIDGQADPWKEAGPHASDALKRLSTWAEPFMEVEGAVHHWDENGLFANETTATLPPEPVKAVQNAEVAFVKVWLREYWSTQCKVKMSDEYMKT</sequence>
<evidence type="ECO:0000256" key="4">
    <source>
        <dbReference type="ARBA" id="ARBA00022801"/>
    </source>
</evidence>
<dbReference type="SUPFAM" id="SSF53474">
    <property type="entry name" value="alpha/beta-Hydrolases"/>
    <property type="match status" value="1"/>
</dbReference>
<organism evidence="7 8">
    <name type="scientific">Tothia fuscella</name>
    <dbReference type="NCBI Taxonomy" id="1048955"/>
    <lineage>
        <taxon>Eukaryota</taxon>
        <taxon>Fungi</taxon>
        <taxon>Dikarya</taxon>
        <taxon>Ascomycota</taxon>
        <taxon>Pezizomycotina</taxon>
        <taxon>Dothideomycetes</taxon>
        <taxon>Pleosporomycetidae</taxon>
        <taxon>Venturiales</taxon>
        <taxon>Cylindrosympodiaceae</taxon>
        <taxon>Tothia</taxon>
    </lineage>
</organism>
<dbReference type="OrthoDB" id="1735038at2759"/>
<dbReference type="Pfam" id="PF05577">
    <property type="entry name" value="Peptidase_S28"/>
    <property type="match status" value="1"/>
</dbReference>
<gene>
    <name evidence="7" type="ORF">EJ08DRAFT_621964</name>
</gene>
<keyword evidence="3 6" id="KW-0732">Signal</keyword>
<name>A0A9P4TSP4_9PEZI</name>
<evidence type="ECO:0000313" key="8">
    <source>
        <dbReference type="Proteomes" id="UP000800235"/>
    </source>
</evidence>
<dbReference type="Gene3D" id="3.40.50.1820">
    <property type="entry name" value="alpha/beta hydrolase"/>
    <property type="match status" value="2"/>
</dbReference>
<comment type="caution">
    <text evidence="7">The sequence shown here is derived from an EMBL/GenBank/DDBJ whole genome shotgun (WGS) entry which is preliminary data.</text>
</comment>
<dbReference type="FunFam" id="3.40.50.1820:FF:000251">
    <property type="entry name" value="Extracelular serine carboxypeptidase, putative"/>
    <property type="match status" value="1"/>
</dbReference>
<evidence type="ECO:0000256" key="6">
    <source>
        <dbReference type="SAM" id="SignalP"/>
    </source>
</evidence>
<dbReference type="InterPro" id="IPR029058">
    <property type="entry name" value="AB_hydrolase_fold"/>
</dbReference>
<evidence type="ECO:0000313" key="7">
    <source>
        <dbReference type="EMBL" id="KAF2417997.1"/>
    </source>
</evidence>